<name>A0A428SVB3_9HYPO</name>
<dbReference type="EMBL" id="NIZV01000341">
    <property type="protein sequence ID" value="RSL93620.1"/>
    <property type="molecule type" value="Genomic_DNA"/>
</dbReference>
<gene>
    <name evidence="1" type="ORF">CDV31_014643</name>
</gene>
<accession>A0A428SVB3</accession>
<organism evidence="1 2">
    <name type="scientific">Fusarium ambrosium</name>
    <dbReference type="NCBI Taxonomy" id="131363"/>
    <lineage>
        <taxon>Eukaryota</taxon>
        <taxon>Fungi</taxon>
        <taxon>Dikarya</taxon>
        <taxon>Ascomycota</taxon>
        <taxon>Pezizomycotina</taxon>
        <taxon>Sordariomycetes</taxon>
        <taxon>Hypocreomycetidae</taxon>
        <taxon>Hypocreales</taxon>
        <taxon>Nectriaceae</taxon>
        <taxon>Fusarium</taxon>
        <taxon>Fusarium solani species complex</taxon>
    </lineage>
</organism>
<evidence type="ECO:0000313" key="1">
    <source>
        <dbReference type="EMBL" id="RSL93620.1"/>
    </source>
</evidence>
<comment type="caution">
    <text evidence="1">The sequence shown here is derived from an EMBL/GenBank/DDBJ whole genome shotgun (WGS) entry which is preliminary data.</text>
</comment>
<dbReference type="AlphaFoldDB" id="A0A428SVB3"/>
<proteinExistence type="predicted"/>
<sequence length="575" mass="64195">MDAASFEALYDGPAAQAIFSRSVSKWRSILIRARNLTSIPRSSLDLSRCLDRIPSLPDTIPRDAIWIEGYSVWRNIEPLCDLGIRTERSRRIFLTKLHVTSLSVSSSPNFRVWDKNANNGIALLTLGWSYILSAALAERQGLPLVYCQTTPSTCPSPTLDLSYASPPEREWWRAITARGVGWSMADKRISPWAMKVGDIGIEIQDVVENPQGPPSAREAACYLSRLCDAYGLGSQSSASLAAALTIPLHANASPFDPAEIELPIPTFATRATCPPTTSIPTDFNLIGYLMTLSLCPWAMGPALWSVFWDPDVPCNFAGAWVLPIAAALRPAINQNRMDLLAKAFSSTVVAPLWLGLAICGRQTVINSIYPSLAKLRDYPFFRPDIDAAAWTGAAQSFLDRHQTRPCHDDTVSRADVWRLRHACSQNYPDNEFSHTPPYGWPPFGQMKVTDVELEIRDHLACSHNWIYSHWTWSLSDAVDHGFLIDARDTCRLSKETLLSSAPVHNVEMKGHEAIRKISETATKAVFWWCYTQVEEGFDQTIVPRRFGPDEPLEIKEGNDPKKPQFIHAWLETITT</sequence>
<protein>
    <submittedName>
        <fullName evidence="1">Uncharacterized protein</fullName>
    </submittedName>
</protein>
<evidence type="ECO:0000313" key="2">
    <source>
        <dbReference type="Proteomes" id="UP000288429"/>
    </source>
</evidence>
<dbReference type="Proteomes" id="UP000288429">
    <property type="component" value="Unassembled WGS sequence"/>
</dbReference>
<keyword evidence="2" id="KW-1185">Reference proteome</keyword>
<reference evidence="1 2" key="1">
    <citation type="submission" date="2017-06" db="EMBL/GenBank/DDBJ databases">
        <title>Cmopartive genomic analysis of Ambrosia Fusariam Clade fungi.</title>
        <authorList>
            <person name="Stajich J.E."/>
            <person name="Carrillo J."/>
            <person name="Kijimoto T."/>
            <person name="Eskalen A."/>
            <person name="O'Donnell K."/>
            <person name="Kasson M."/>
        </authorList>
    </citation>
    <scope>NUCLEOTIDE SEQUENCE [LARGE SCALE GENOMIC DNA]</scope>
    <source>
        <strain evidence="1 2">NRRL 20438</strain>
    </source>
</reference>